<accession>A0A1N6WHM6</accession>
<evidence type="ECO:0000313" key="1">
    <source>
        <dbReference type="EMBL" id="SIQ89522.1"/>
    </source>
</evidence>
<gene>
    <name evidence="1" type="ORF">SAMN05421545_1544</name>
</gene>
<dbReference type="EMBL" id="FTNM01000002">
    <property type="protein sequence ID" value="SIQ89522.1"/>
    <property type="molecule type" value="Genomic_DNA"/>
</dbReference>
<dbReference type="Proteomes" id="UP000185924">
    <property type="component" value="Unassembled WGS sequence"/>
</dbReference>
<reference evidence="2" key="1">
    <citation type="submission" date="2017-01" db="EMBL/GenBank/DDBJ databases">
        <authorList>
            <person name="Varghese N."/>
            <person name="Submissions S."/>
        </authorList>
    </citation>
    <scope>NUCLEOTIDE SEQUENCE [LARGE SCALE GENOMIC DNA]</scope>
    <source>
        <strain evidence="2">DM9</strain>
    </source>
</reference>
<proteinExistence type="predicted"/>
<protein>
    <submittedName>
        <fullName evidence="1">Uncharacterized protein</fullName>
    </submittedName>
</protein>
<dbReference type="AlphaFoldDB" id="A0A1N6WHM6"/>
<keyword evidence="2" id="KW-1185">Reference proteome</keyword>
<sequence length="43" mass="5122">MMRFTTISSLLLIGTTFGYLMKSWMSPEQLQMDLHEEDIHLYL</sequence>
<dbReference type="STRING" id="1077936.SAMN05421545_1544"/>
<organism evidence="1 2">
    <name type="scientific">Pontibacter lucknowensis</name>
    <dbReference type="NCBI Taxonomy" id="1077936"/>
    <lineage>
        <taxon>Bacteria</taxon>
        <taxon>Pseudomonadati</taxon>
        <taxon>Bacteroidota</taxon>
        <taxon>Cytophagia</taxon>
        <taxon>Cytophagales</taxon>
        <taxon>Hymenobacteraceae</taxon>
        <taxon>Pontibacter</taxon>
    </lineage>
</organism>
<name>A0A1N6WHM6_9BACT</name>
<evidence type="ECO:0000313" key="2">
    <source>
        <dbReference type="Proteomes" id="UP000185924"/>
    </source>
</evidence>